<name>A0A840RL79_9NEIS</name>
<evidence type="ECO:0000256" key="2">
    <source>
        <dbReference type="ARBA" id="ARBA00009320"/>
    </source>
</evidence>
<dbReference type="EMBL" id="JACHHN010000009">
    <property type="protein sequence ID" value="MBB5193046.1"/>
    <property type="molecule type" value="Genomic_DNA"/>
</dbReference>
<dbReference type="Proteomes" id="UP000543030">
    <property type="component" value="Unassembled WGS sequence"/>
</dbReference>
<dbReference type="AlphaFoldDB" id="A0A840RL79"/>
<keyword evidence="5" id="KW-1185">Reference proteome</keyword>
<dbReference type="Gene3D" id="3.20.10.10">
    <property type="entry name" value="D-amino Acid Aminotransferase, subunit A, domain 2"/>
    <property type="match status" value="1"/>
</dbReference>
<dbReference type="GO" id="GO:0046394">
    <property type="term" value="P:carboxylic acid biosynthetic process"/>
    <property type="evidence" value="ECO:0007669"/>
    <property type="project" value="UniProtKB-ARBA"/>
</dbReference>
<gene>
    <name evidence="4" type="ORF">HNQ50_003800</name>
</gene>
<dbReference type="InterPro" id="IPR036038">
    <property type="entry name" value="Aminotransferase-like"/>
</dbReference>
<dbReference type="EC" id="2.6.1.21" evidence="4"/>
<dbReference type="InterPro" id="IPR001544">
    <property type="entry name" value="Aminotrans_IV"/>
</dbReference>
<dbReference type="InterPro" id="IPR043131">
    <property type="entry name" value="BCAT-like_N"/>
</dbReference>
<dbReference type="SUPFAM" id="SSF56752">
    <property type="entry name" value="D-aminoacid aminotransferase-like PLP-dependent enzymes"/>
    <property type="match status" value="1"/>
</dbReference>
<reference evidence="4 5" key="1">
    <citation type="submission" date="2020-08" db="EMBL/GenBank/DDBJ databases">
        <title>Genomic Encyclopedia of Type Strains, Phase IV (KMG-IV): sequencing the most valuable type-strain genomes for metagenomic binning, comparative biology and taxonomic classification.</title>
        <authorList>
            <person name="Goeker M."/>
        </authorList>
    </citation>
    <scope>NUCLEOTIDE SEQUENCE [LARGE SCALE GENOMIC DNA]</scope>
    <source>
        <strain evidence="4 5">DSM 18233</strain>
    </source>
</reference>
<dbReference type="GO" id="GO:0005829">
    <property type="term" value="C:cytosol"/>
    <property type="evidence" value="ECO:0007669"/>
    <property type="project" value="TreeGrafter"/>
</dbReference>
<dbReference type="InterPro" id="IPR050571">
    <property type="entry name" value="Class-IV_PLP-Dep_Aminotrnsfr"/>
</dbReference>
<comment type="similarity">
    <text evidence="2">Belongs to the class-IV pyridoxal-phosphate-dependent aminotransferase family.</text>
</comment>
<dbReference type="RefSeq" id="WP_184102700.1">
    <property type="nucleotide sequence ID" value="NZ_JACHHN010000009.1"/>
</dbReference>
<evidence type="ECO:0000256" key="3">
    <source>
        <dbReference type="ARBA" id="ARBA00022898"/>
    </source>
</evidence>
<protein>
    <submittedName>
        <fullName evidence="4">D-alanine transaminase</fullName>
        <ecNumber evidence="4">2.6.1.21</ecNumber>
    </submittedName>
</protein>
<organism evidence="4 5">
    <name type="scientific">Silvimonas terrae</name>
    <dbReference type="NCBI Taxonomy" id="300266"/>
    <lineage>
        <taxon>Bacteria</taxon>
        <taxon>Pseudomonadati</taxon>
        <taxon>Pseudomonadota</taxon>
        <taxon>Betaproteobacteria</taxon>
        <taxon>Neisseriales</taxon>
        <taxon>Chitinibacteraceae</taxon>
        <taxon>Silvimonas</taxon>
    </lineage>
</organism>
<keyword evidence="3" id="KW-0663">Pyridoxal phosphate</keyword>
<dbReference type="PANTHER" id="PTHR42743:SF10">
    <property type="entry name" value="D-ALANINE AMINOTRANSFERASE"/>
    <property type="match status" value="1"/>
</dbReference>
<dbReference type="Gene3D" id="3.30.470.10">
    <property type="match status" value="1"/>
</dbReference>
<evidence type="ECO:0000256" key="1">
    <source>
        <dbReference type="ARBA" id="ARBA00001933"/>
    </source>
</evidence>
<proteinExistence type="inferred from homology"/>
<accession>A0A840RL79</accession>
<keyword evidence="4" id="KW-0808">Transferase</keyword>
<keyword evidence="4" id="KW-0032">Aminotransferase</keyword>
<dbReference type="GO" id="GO:0008652">
    <property type="term" value="P:amino acid biosynthetic process"/>
    <property type="evidence" value="ECO:0007669"/>
    <property type="project" value="UniProtKB-ARBA"/>
</dbReference>
<comment type="cofactor">
    <cofactor evidence="1">
        <name>pyridoxal 5'-phosphate</name>
        <dbReference type="ChEBI" id="CHEBI:597326"/>
    </cofactor>
</comment>
<dbReference type="FunFam" id="3.20.10.10:FF:000002">
    <property type="entry name" value="D-alanine aminotransferase"/>
    <property type="match status" value="1"/>
</dbReference>
<dbReference type="GO" id="GO:0047810">
    <property type="term" value="F:D-alanine-2-oxoglutarate aminotransferase activity"/>
    <property type="evidence" value="ECO:0007669"/>
    <property type="project" value="UniProtKB-EC"/>
</dbReference>
<comment type="caution">
    <text evidence="4">The sequence shown here is derived from an EMBL/GenBank/DDBJ whole genome shotgun (WGS) entry which is preliminary data.</text>
</comment>
<evidence type="ECO:0000313" key="4">
    <source>
        <dbReference type="EMBL" id="MBB5193046.1"/>
    </source>
</evidence>
<sequence>MPVPALTAFLNGQFAPLDTLQVSVMDRGFLFGDGVYEVIPVYNRQPFRLEEHLQRLENSLAAIALVNPYSRGRWAELIHAIVAAQDFEDQSVYLQVTRGAAWPRNHALPAQVTPTVLIYADELAAPLPAMVEQGVTAISAGDIRWLRCNIKATALLANVLLRQMAVDAGVAETVLFRDGLLIEGSSSNIFVVSQGEILAPPPSHLMLTGITYDLILELAQQHALPYRVCEITEQQVRDADEVWLTSSSKEVLALVQLDDQLVGDGKPGPVFREMHRHYQQFKRDVMRNKEFRHDPS</sequence>
<dbReference type="PANTHER" id="PTHR42743">
    <property type="entry name" value="AMINO-ACID AMINOTRANSFERASE"/>
    <property type="match status" value="1"/>
</dbReference>
<dbReference type="InterPro" id="IPR043132">
    <property type="entry name" value="BCAT-like_C"/>
</dbReference>
<dbReference type="Pfam" id="PF01063">
    <property type="entry name" value="Aminotran_4"/>
    <property type="match status" value="1"/>
</dbReference>
<dbReference type="CDD" id="cd01558">
    <property type="entry name" value="D-AAT_like"/>
    <property type="match status" value="1"/>
</dbReference>
<evidence type="ECO:0000313" key="5">
    <source>
        <dbReference type="Proteomes" id="UP000543030"/>
    </source>
</evidence>